<feature type="site" description="Lowers pKa of active site Tyr" evidence="10">
    <location>
        <position position="78"/>
    </location>
</feature>
<evidence type="ECO:0000256" key="1">
    <source>
        <dbReference type="ARBA" id="ARBA00004722"/>
    </source>
</evidence>
<name>A0A9W8YYC0_9PEZI</name>
<dbReference type="Gene3D" id="3.20.20.100">
    <property type="entry name" value="NADP-dependent oxidoreductase domain"/>
    <property type="match status" value="1"/>
</dbReference>
<dbReference type="EMBL" id="JAPEVB010000002">
    <property type="protein sequence ID" value="KAJ4394051.1"/>
    <property type="molecule type" value="Genomic_DNA"/>
</dbReference>
<keyword evidence="3" id="KW-0859">Xylose metabolism</keyword>
<dbReference type="PRINTS" id="PR00069">
    <property type="entry name" value="ALDKETRDTASE"/>
</dbReference>
<evidence type="ECO:0000256" key="4">
    <source>
        <dbReference type="ARBA" id="ARBA00022857"/>
    </source>
</evidence>
<dbReference type="GO" id="GO:0032866">
    <property type="term" value="F:D-xylose reductase (NADPH) activity"/>
    <property type="evidence" value="ECO:0007669"/>
    <property type="project" value="InterPro"/>
</dbReference>
<feature type="domain" description="NADP-dependent oxidoreductase" evidence="11">
    <location>
        <begin position="17"/>
        <end position="301"/>
    </location>
</feature>
<evidence type="ECO:0000256" key="5">
    <source>
        <dbReference type="ARBA" id="ARBA00023002"/>
    </source>
</evidence>
<dbReference type="PROSITE" id="PS00798">
    <property type="entry name" value="ALDOKETO_REDUCTASE_1"/>
    <property type="match status" value="1"/>
</dbReference>
<keyword evidence="13" id="KW-1185">Reference proteome</keyword>
<dbReference type="Proteomes" id="UP001140453">
    <property type="component" value="Unassembled WGS sequence"/>
</dbReference>
<accession>A0A9W8YYC0</accession>
<evidence type="ECO:0000256" key="6">
    <source>
        <dbReference type="ARBA" id="ARBA00023027"/>
    </source>
</evidence>
<dbReference type="InterPro" id="IPR018170">
    <property type="entry name" value="Aldo/ket_reductase_CS"/>
</dbReference>
<dbReference type="InterPro" id="IPR023210">
    <property type="entry name" value="NADP_OxRdtase_dom"/>
</dbReference>
<dbReference type="SUPFAM" id="SSF51430">
    <property type="entry name" value="NAD(P)-linked oxidoreductase"/>
    <property type="match status" value="1"/>
</dbReference>
<evidence type="ECO:0000256" key="9">
    <source>
        <dbReference type="PIRSR" id="PIRSR000097-2"/>
    </source>
</evidence>
<organism evidence="12 13">
    <name type="scientific">Gnomoniopsis smithogilvyi</name>
    <dbReference type="NCBI Taxonomy" id="1191159"/>
    <lineage>
        <taxon>Eukaryota</taxon>
        <taxon>Fungi</taxon>
        <taxon>Dikarya</taxon>
        <taxon>Ascomycota</taxon>
        <taxon>Pezizomycotina</taxon>
        <taxon>Sordariomycetes</taxon>
        <taxon>Sordariomycetidae</taxon>
        <taxon>Diaporthales</taxon>
        <taxon>Gnomoniaceae</taxon>
        <taxon>Gnomoniopsis</taxon>
    </lineage>
</organism>
<keyword evidence="6" id="KW-0520">NAD</keyword>
<keyword evidence="7" id="KW-0119">Carbohydrate metabolism</keyword>
<dbReference type="PANTHER" id="PTHR11732">
    <property type="entry name" value="ALDO/KETO REDUCTASE"/>
    <property type="match status" value="1"/>
</dbReference>
<reference evidence="12" key="1">
    <citation type="submission" date="2022-10" db="EMBL/GenBank/DDBJ databases">
        <title>Tapping the CABI collections for fungal endophytes: first genome assemblies for Collariella, Neodidymelliopsis, Ascochyta clinopodiicola, Didymella pomorum, Didymosphaeria variabile, Neocosmospora piperis and Neocucurbitaria cava.</title>
        <authorList>
            <person name="Hill R."/>
        </authorList>
    </citation>
    <scope>NUCLEOTIDE SEQUENCE</scope>
    <source>
        <strain evidence="12">IMI 355082</strain>
    </source>
</reference>
<comment type="pathway">
    <text evidence="1">Carbohydrate metabolism; D-xylose degradation.</text>
</comment>
<comment type="caution">
    <text evidence="12">The sequence shown here is derived from an EMBL/GenBank/DDBJ whole genome shotgun (WGS) entry which is preliminary data.</text>
</comment>
<evidence type="ECO:0000256" key="3">
    <source>
        <dbReference type="ARBA" id="ARBA00022629"/>
    </source>
</evidence>
<evidence type="ECO:0000256" key="7">
    <source>
        <dbReference type="ARBA" id="ARBA00023277"/>
    </source>
</evidence>
<dbReference type="CDD" id="cd19115">
    <property type="entry name" value="AKR_AKR2D1"/>
    <property type="match status" value="1"/>
</dbReference>
<dbReference type="Pfam" id="PF00248">
    <property type="entry name" value="Aldo_ket_red"/>
    <property type="match status" value="1"/>
</dbReference>
<gene>
    <name evidence="12" type="primary">XYL1_2</name>
    <name evidence="12" type="ORF">N0V93_003268</name>
</gene>
<dbReference type="PROSITE" id="PS00062">
    <property type="entry name" value="ALDOKETO_REDUCTASE_2"/>
    <property type="match status" value="1"/>
</dbReference>
<evidence type="ECO:0000256" key="8">
    <source>
        <dbReference type="PIRSR" id="PIRSR000097-1"/>
    </source>
</evidence>
<evidence type="ECO:0000313" key="12">
    <source>
        <dbReference type="EMBL" id="KAJ4394051.1"/>
    </source>
</evidence>
<evidence type="ECO:0000259" key="11">
    <source>
        <dbReference type="Pfam" id="PF00248"/>
    </source>
</evidence>
<dbReference type="InterPro" id="IPR044487">
    <property type="entry name" value="AKR2D"/>
</dbReference>
<sequence>MAQTVKLNSGHEMPLVGFGLWKVDNATCADTVYNAIKVGYRLFDGACDYGNEVECGQGVARAIKDGLVKREELFIVSKLWNTFHDKERVEPICKKQLADWGIDYFDLYIVHFPVALEYVDPSVRYPPGWFADGKNEIRPSKATIQETWTAMESLVSSNLARSIGVSNFQAQLVYDLLRYAKVKPATLQIEHHPYLVQPQLLRAAQHEGITITAYSSFGPAGFVELDMARAKDAVPLMEEPTVTKIAKSKGKTPAQVLLRWATQRGVAVIPKSSSEGRMKENLESTGFDLEPAELEAITALDKGLRFNQPTNYFPTEKLWIFG</sequence>
<proteinExistence type="inferred from homology"/>
<comment type="similarity">
    <text evidence="2">Belongs to the aldo/keto reductase family.</text>
</comment>
<dbReference type="InterPro" id="IPR020471">
    <property type="entry name" value="AKR"/>
</dbReference>
<dbReference type="PIRSF" id="PIRSF000097">
    <property type="entry name" value="AKR"/>
    <property type="match status" value="1"/>
</dbReference>
<feature type="binding site" evidence="9">
    <location>
        <position position="111"/>
    </location>
    <ligand>
        <name>substrate</name>
    </ligand>
</feature>
<dbReference type="AlphaFoldDB" id="A0A9W8YYC0"/>
<dbReference type="InterPro" id="IPR036812">
    <property type="entry name" value="NAD(P)_OxRdtase_dom_sf"/>
</dbReference>
<protein>
    <submittedName>
        <fullName evidence="12">NADPH-dependent D-xylose reductase XR</fullName>
        <ecNumber evidence="12">1.1.1.307</ecNumber>
    </submittedName>
</protein>
<dbReference type="GO" id="GO:0042843">
    <property type="term" value="P:D-xylose catabolic process"/>
    <property type="evidence" value="ECO:0007669"/>
    <property type="project" value="InterPro"/>
</dbReference>
<dbReference type="OrthoDB" id="416253at2759"/>
<feature type="active site" description="Proton donor" evidence="8">
    <location>
        <position position="49"/>
    </location>
</feature>
<evidence type="ECO:0000256" key="10">
    <source>
        <dbReference type="PIRSR" id="PIRSR000097-3"/>
    </source>
</evidence>
<evidence type="ECO:0000313" key="13">
    <source>
        <dbReference type="Proteomes" id="UP001140453"/>
    </source>
</evidence>
<keyword evidence="4" id="KW-0521">NADP</keyword>
<dbReference type="EC" id="1.1.1.307" evidence="12"/>
<keyword evidence="5 12" id="KW-0560">Oxidoreductase</keyword>
<evidence type="ECO:0000256" key="2">
    <source>
        <dbReference type="ARBA" id="ARBA00007905"/>
    </source>
</evidence>
<dbReference type="FunFam" id="3.20.20.100:FF:000007">
    <property type="entry name" value="NAD(P)H-dependent D-xylose reductase xyl1"/>
    <property type="match status" value="1"/>
</dbReference>